<keyword evidence="2 7" id="KW-0699">rRNA-binding</keyword>
<keyword evidence="7" id="KW-0862">Zinc</keyword>
<feature type="binding site" evidence="7">
    <location>
        <position position="17"/>
    </location>
    <ligand>
        <name>Zn(2+)</name>
        <dbReference type="ChEBI" id="CHEBI:29105"/>
    </ligand>
</feature>
<evidence type="ECO:0000313" key="9">
    <source>
        <dbReference type="EMBL" id="OGZ08856.1"/>
    </source>
</evidence>
<comment type="similarity">
    <text evidence="1 7">Belongs to the bacterial ribosomal protein bL31 family. Type A subfamily.</text>
</comment>
<accession>A0A1G2D5E4</accession>
<evidence type="ECO:0000256" key="6">
    <source>
        <dbReference type="ARBA" id="ARBA00035687"/>
    </source>
</evidence>
<protein>
    <recommendedName>
        <fullName evidence="6 7">Large ribosomal subunit protein bL31</fullName>
    </recommendedName>
</protein>
<feature type="compositionally biased region" description="Basic residues" evidence="8">
    <location>
        <begin position="76"/>
        <end position="98"/>
    </location>
</feature>
<keyword evidence="3 7" id="KW-0694">RNA-binding</keyword>
<dbReference type="PANTHER" id="PTHR33280">
    <property type="entry name" value="50S RIBOSOMAL PROTEIN L31, CHLOROPLASTIC"/>
    <property type="match status" value="1"/>
</dbReference>
<evidence type="ECO:0000256" key="7">
    <source>
        <dbReference type="HAMAP-Rule" id="MF_00501"/>
    </source>
</evidence>
<dbReference type="GO" id="GO:0005840">
    <property type="term" value="C:ribosome"/>
    <property type="evidence" value="ECO:0007669"/>
    <property type="project" value="UniProtKB-KW"/>
</dbReference>
<dbReference type="NCBIfam" id="TIGR00105">
    <property type="entry name" value="L31"/>
    <property type="match status" value="1"/>
</dbReference>
<dbReference type="GO" id="GO:0046872">
    <property type="term" value="F:metal ion binding"/>
    <property type="evidence" value="ECO:0007669"/>
    <property type="project" value="UniProtKB-KW"/>
</dbReference>
<evidence type="ECO:0000256" key="8">
    <source>
        <dbReference type="SAM" id="MobiDB-lite"/>
    </source>
</evidence>
<feature type="binding site" evidence="7">
    <location>
        <position position="37"/>
    </location>
    <ligand>
        <name>Zn(2+)</name>
        <dbReference type="ChEBI" id="CHEBI:29105"/>
    </ligand>
</feature>
<dbReference type="InterPro" id="IPR042105">
    <property type="entry name" value="Ribosomal_bL31_sf"/>
</dbReference>
<organism evidence="9 10">
    <name type="scientific">Candidatus Lloydbacteria bacterium RIFCSPHIGHO2_02_FULL_51_22</name>
    <dbReference type="NCBI Taxonomy" id="1798663"/>
    <lineage>
        <taxon>Bacteria</taxon>
        <taxon>Candidatus Lloydiibacteriota</taxon>
    </lineage>
</organism>
<comment type="cofactor">
    <cofactor evidence="7">
        <name>Zn(2+)</name>
        <dbReference type="ChEBI" id="CHEBI:29105"/>
    </cofactor>
    <text evidence="7">Binds 1 zinc ion per subunit.</text>
</comment>
<dbReference type="InterPro" id="IPR002150">
    <property type="entry name" value="Ribosomal_bL31"/>
</dbReference>
<dbReference type="GO" id="GO:0019843">
    <property type="term" value="F:rRNA binding"/>
    <property type="evidence" value="ECO:0007669"/>
    <property type="project" value="UniProtKB-KW"/>
</dbReference>
<comment type="caution">
    <text evidence="9">The sequence shown here is derived from an EMBL/GenBank/DDBJ whole genome shotgun (WGS) entry which is preliminary data.</text>
</comment>
<dbReference type="HAMAP" id="MF_00501">
    <property type="entry name" value="Ribosomal_bL31_1"/>
    <property type="match status" value="1"/>
</dbReference>
<evidence type="ECO:0000256" key="3">
    <source>
        <dbReference type="ARBA" id="ARBA00022884"/>
    </source>
</evidence>
<dbReference type="InterPro" id="IPR034704">
    <property type="entry name" value="Ribosomal_bL28/bL31-like_sf"/>
</dbReference>
<comment type="subunit">
    <text evidence="7">Part of the 50S ribosomal subunit.</text>
</comment>
<evidence type="ECO:0000313" key="10">
    <source>
        <dbReference type="Proteomes" id="UP000178099"/>
    </source>
</evidence>
<dbReference type="SUPFAM" id="SSF143800">
    <property type="entry name" value="L28p-like"/>
    <property type="match status" value="1"/>
</dbReference>
<dbReference type="Gene3D" id="4.10.830.30">
    <property type="entry name" value="Ribosomal protein L31"/>
    <property type="match status" value="1"/>
</dbReference>
<dbReference type="Pfam" id="PF01197">
    <property type="entry name" value="Ribosomal_L31"/>
    <property type="match status" value="1"/>
</dbReference>
<dbReference type="PRINTS" id="PR01249">
    <property type="entry name" value="RIBOSOMALL31"/>
</dbReference>
<gene>
    <name evidence="7" type="primary">rpmE</name>
    <name evidence="9" type="ORF">A3D67_00865</name>
</gene>
<feature type="region of interest" description="Disordered" evidence="8">
    <location>
        <begin position="63"/>
        <end position="98"/>
    </location>
</feature>
<proteinExistence type="inferred from homology"/>
<dbReference type="GO" id="GO:0003735">
    <property type="term" value="F:structural constituent of ribosome"/>
    <property type="evidence" value="ECO:0007669"/>
    <property type="project" value="InterPro"/>
</dbReference>
<dbReference type="AlphaFoldDB" id="A0A1G2D5E4"/>
<evidence type="ECO:0000256" key="2">
    <source>
        <dbReference type="ARBA" id="ARBA00022730"/>
    </source>
</evidence>
<keyword evidence="7" id="KW-0479">Metal-binding</keyword>
<sequence>MKSDTHPTYYPEAKVKCACGNEFIVGSTREDIRVEICSACHPFYTGQDKVIDTAGRVERFRAHEKAASTKKETRTVKTKAKTPVAAKKKVSAKSKLSK</sequence>
<dbReference type="InterPro" id="IPR027491">
    <property type="entry name" value="Ribosomal_bL31_A"/>
</dbReference>
<evidence type="ECO:0000256" key="5">
    <source>
        <dbReference type="ARBA" id="ARBA00023274"/>
    </source>
</evidence>
<evidence type="ECO:0000256" key="4">
    <source>
        <dbReference type="ARBA" id="ARBA00022980"/>
    </source>
</evidence>
<dbReference type="GO" id="GO:0006412">
    <property type="term" value="P:translation"/>
    <property type="evidence" value="ECO:0007669"/>
    <property type="project" value="UniProtKB-UniRule"/>
</dbReference>
<feature type="binding site" evidence="7">
    <location>
        <position position="40"/>
    </location>
    <ligand>
        <name>Zn(2+)</name>
        <dbReference type="ChEBI" id="CHEBI:29105"/>
    </ligand>
</feature>
<name>A0A1G2D5E4_9BACT</name>
<feature type="compositionally biased region" description="Basic and acidic residues" evidence="8">
    <location>
        <begin position="63"/>
        <end position="75"/>
    </location>
</feature>
<dbReference type="Proteomes" id="UP000178099">
    <property type="component" value="Unassembled WGS sequence"/>
</dbReference>
<feature type="binding site" evidence="7">
    <location>
        <position position="19"/>
    </location>
    <ligand>
        <name>Zn(2+)</name>
        <dbReference type="ChEBI" id="CHEBI:29105"/>
    </ligand>
</feature>
<dbReference type="NCBIfam" id="NF000612">
    <property type="entry name" value="PRK00019.1"/>
    <property type="match status" value="1"/>
</dbReference>
<dbReference type="PANTHER" id="PTHR33280:SF1">
    <property type="entry name" value="LARGE RIBOSOMAL SUBUNIT PROTEIN BL31C"/>
    <property type="match status" value="1"/>
</dbReference>
<dbReference type="GO" id="GO:1990904">
    <property type="term" value="C:ribonucleoprotein complex"/>
    <property type="evidence" value="ECO:0007669"/>
    <property type="project" value="UniProtKB-KW"/>
</dbReference>
<comment type="function">
    <text evidence="7">Binds the 23S rRNA.</text>
</comment>
<reference evidence="9 10" key="1">
    <citation type="journal article" date="2016" name="Nat. Commun.">
        <title>Thousands of microbial genomes shed light on interconnected biogeochemical processes in an aquifer system.</title>
        <authorList>
            <person name="Anantharaman K."/>
            <person name="Brown C.T."/>
            <person name="Hug L.A."/>
            <person name="Sharon I."/>
            <person name="Castelle C.J."/>
            <person name="Probst A.J."/>
            <person name="Thomas B.C."/>
            <person name="Singh A."/>
            <person name="Wilkins M.J."/>
            <person name="Karaoz U."/>
            <person name="Brodie E.L."/>
            <person name="Williams K.H."/>
            <person name="Hubbard S.S."/>
            <person name="Banfield J.F."/>
        </authorList>
    </citation>
    <scope>NUCLEOTIDE SEQUENCE [LARGE SCALE GENOMIC DNA]</scope>
</reference>
<dbReference type="PROSITE" id="PS01143">
    <property type="entry name" value="RIBOSOMAL_L31"/>
    <property type="match status" value="1"/>
</dbReference>
<keyword evidence="5 7" id="KW-0687">Ribonucleoprotein</keyword>
<evidence type="ECO:0000256" key="1">
    <source>
        <dbReference type="ARBA" id="ARBA00009296"/>
    </source>
</evidence>
<keyword evidence="4 7" id="KW-0689">Ribosomal protein</keyword>
<dbReference type="EMBL" id="MHLN01000056">
    <property type="protein sequence ID" value="OGZ08856.1"/>
    <property type="molecule type" value="Genomic_DNA"/>
</dbReference>